<dbReference type="InterPro" id="IPR043128">
    <property type="entry name" value="Rev_trsase/Diguanyl_cyclase"/>
</dbReference>
<evidence type="ECO:0000256" key="3">
    <source>
        <dbReference type="PROSITE-ProRule" id="PRU00169"/>
    </source>
</evidence>
<comment type="caution">
    <text evidence="6">The sequence shown here is derived from an EMBL/GenBank/DDBJ whole genome shotgun (WGS) entry which is preliminary data.</text>
</comment>
<dbReference type="Pfam" id="PF00072">
    <property type="entry name" value="Response_reg"/>
    <property type="match status" value="2"/>
</dbReference>
<dbReference type="InterPro" id="IPR029787">
    <property type="entry name" value="Nucleotide_cyclase"/>
</dbReference>
<dbReference type="PANTHER" id="PTHR45138">
    <property type="entry name" value="REGULATORY COMPONENTS OF SENSORY TRANSDUCTION SYSTEM"/>
    <property type="match status" value="1"/>
</dbReference>
<evidence type="ECO:0000256" key="1">
    <source>
        <dbReference type="ARBA" id="ARBA00012528"/>
    </source>
</evidence>
<dbReference type="SMART" id="SM00448">
    <property type="entry name" value="REC"/>
    <property type="match status" value="2"/>
</dbReference>
<comment type="catalytic activity">
    <reaction evidence="2">
        <text>2 GTP = 3',3'-c-di-GMP + 2 diphosphate</text>
        <dbReference type="Rhea" id="RHEA:24898"/>
        <dbReference type="ChEBI" id="CHEBI:33019"/>
        <dbReference type="ChEBI" id="CHEBI:37565"/>
        <dbReference type="ChEBI" id="CHEBI:58805"/>
        <dbReference type="EC" id="2.7.7.65"/>
    </reaction>
</comment>
<dbReference type="Pfam" id="PF00990">
    <property type="entry name" value="GGDEF"/>
    <property type="match status" value="1"/>
</dbReference>
<name>A0ABW5QFL3_9HYPH</name>
<evidence type="ECO:0000256" key="2">
    <source>
        <dbReference type="ARBA" id="ARBA00034247"/>
    </source>
</evidence>
<organism evidence="6 7">
    <name type="scientific">Devosia albogilva</name>
    <dbReference type="NCBI Taxonomy" id="429726"/>
    <lineage>
        <taxon>Bacteria</taxon>
        <taxon>Pseudomonadati</taxon>
        <taxon>Pseudomonadota</taxon>
        <taxon>Alphaproteobacteria</taxon>
        <taxon>Hyphomicrobiales</taxon>
        <taxon>Devosiaceae</taxon>
        <taxon>Devosia</taxon>
    </lineage>
</organism>
<dbReference type="EMBL" id="JBHUNP010000001">
    <property type="protein sequence ID" value="MFD2646317.1"/>
    <property type="molecule type" value="Genomic_DNA"/>
</dbReference>
<dbReference type="PANTHER" id="PTHR45138:SF9">
    <property type="entry name" value="DIGUANYLATE CYCLASE DGCM-RELATED"/>
    <property type="match status" value="1"/>
</dbReference>
<dbReference type="InterPro" id="IPR050469">
    <property type="entry name" value="Diguanylate_Cyclase"/>
</dbReference>
<dbReference type="InterPro" id="IPR000160">
    <property type="entry name" value="GGDEF_dom"/>
</dbReference>
<accession>A0ABW5QFL3</accession>
<sequence>MTARVLIVDDIPTNVRLLEARLAAEYYDVVTASSGAEALDICATQHVDIVLLDVMMPVMDGFEVCRRLKADPRTHHIPVLMITALDQPSDRVRGLEVGADEFLSKPVDDMQLMARVKSLVRLKSLTDELRSRALTGQQIAVEDAIRAMDSISAEAGSILLIDSDARHAERIKQYLTAEHRVDILTQPADAVFQVAGAQYELALVAMDLVDFDPLRVCSQIRTLEHTRSLPIILIADETDKPRVVRALDLGINDFIMRPIERNELAARVRTQIRRQRYALELRQSVNNTMALAVTDELTGLYNRRYFDRHMHVMLGKAHSQDRRLALMMLDMDHFKAVNDGYGHDAGDMVLKEFSARLKRNIRGVDLACRFGGEEFVVLMPDTDQNQAEAVAERVRQAVAERAFEVPGGRALRITVSAGVALRESAADTAETLIKRADVALYRAKREGRNRVVFDAA</sequence>
<dbReference type="EC" id="2.7.7.65" evidence="1"/>
<dbReference type="CDD" id="cd01949">
    <property type="entry name" value="GGDEF"/>
    <property type="match status" value="1"/>
</dbReference>
<dbReference type="Proteomes" id="UP001597521">
    <property type="component" value="Unassembled WGS sequence"/>
</dbReference>
<dbReference type="PROSITE" id="PS50110">
    <property type="entry name" value="RESPONSE_REGULATORY"/>
    <property type="match status" value="2"/>
</dbReference>
<evidence type="ECO:0000259" key="5">
    <source>
        <dbReference type="PROSITE" id="PS50887"/>
    </source>
</evidence>
<dbReference type="SMART" id="SM00267">
    <property type="entry name" value="GGDEF"/>
    <property type="match status" value="1"/>
</dbReference>
<dbReference type="RefSeq" id="WP_386830839.1">
    <property type="nucleotide sequence ID" value="NZ_JBHUNP010000001.1"/>
</dbReference>
<protein>
    <recommendedName>
        <fullName evidence="1">diguanylate cyclase</fullName>
        <ecNumber evidence="1">2.7.7.65</ecNumber>
    </recommendedName>
</protein>
<keyword evidence="7" id="KW-1185">Reference proteome</keyword>
<dbReference type="InterPro" id="IPR001789">
    <property type="entry name" value="Sig_transdc_resp-reg_receiver"/>
</dbReference>
<dbReference type="Gene3D" id="3.40.50.2300">
    <property type="match status" value="1"/>
</dbReference>
<feature type="domain" description="Response regulatory" evidence="4">
    <location>
        <begin position="157"/>
        <end position="272"/>
    </location>
</feature>
<comment type="caution">
    <text evidence="3">Lacks conserved residue(s) required for the propagation of feature annotation.</text>
</comment>
<dbReference type="Gene3D" id="3.30.70.270">
    <property type="match status" value="1"/>
</dbReference>
<dbReference type="PROSITE" id="PS50887">
    <property type="entry name" value="GGDEF"/>
    <property type="match status" value="1"/>
</dbReference>
<feature type="domain" description="GGDEF" evidence="5">
    <location>
        <begin position="322"/>
        <end position="456"/>
    </location>
</feature>
<feature type="domain" description="Response regulatory" evidence="4">
    <location>
        <begin position="4"/>
        <end position="120"/>
    </location>
</feature>
<dbReference type="CDD" id="cd17538">
    <property type="entry name" value="REC_D1_PleD-like"/>
    <property type="match status" value="1"/>
</dbReference>
<evidence type="ECO:0000313" key="6">
    <source>
        <dbReference type="EMBL" id="MFD2646317.1"/>
    </source>
</evidence>
<dbReference type="NCBIfam" id="NF007135">
    <property type="entry name" value="PRK09581.1"/>
    <property type="match status" value="1"/>
</dbReference>
<evidence type="ECO:0000313" key="7">
    <source>
        <dbReference type="Proteomes" id="UP001597521"/>
    </source>
</evidence>
<evidence type="ECO:0000259" key="4">
    <source>
        <dbReference type="PROSITE" id="PS50110"/>
    </source>
</evidence>
<proteinExistence type="predicted"/>
<reference evidence="7" key="1">
    <citation type="journal article" date="2019" name="Int. J. Syst. Evol. Microbiol.">
        <title>The Global Catalogue of Microorganisms (GCM) 10K type strain sequencing project: providing services to taxonomists for standard genome sequencing and annotation.</title>
        <authorList>
            <consortium name="The Broad Institute Genomics Platform"/>
            <consortium name="The Broad Institute Genome Sequencing Center for Infectious Disease"/>
            <person name="Wu L."/>
            <person name="Ma J."/>
        </authorList>
    </citation>
    <scope>NUCLEOTIDE SEQUENCE [LARGE SCALE GENOMIC DNA]</scope>
    <source>
        <strain evidence="7">CCM 7427</strain>
    </source>
</reference>
<gene>
    <name evidence="6" type="ORF">ACFSX5_00750</name>
</gene>
<dbReference type="InterPro" id="IPR011006">
    <property type="entry name" value="CheY-like_superfamily"/>
</dbReference>
<dbReference type="SUPFAM" id="SSF55073">
    <property type="entry name" value="Nucleotide cyclase"/>
    <property type="match status" value="1"/>
</dbReference>
<feature type="modified residue" description="4-aspartylphosphate" evidence="3">
    <location>
        <position position="53"/>
    </location>
</feature>
<keyword evidence="3" id="KW-0597">Phosphoprotein</keyword>
<dbReference type="SUPFAM" id="SSF52172">
    <property type="entry name" value="CheY-like"/>
    <property type="match status" value="2"/>
</dbReference>
<dbReference type="NCBIfam" id="TIGR00254">
    <property type="entry name" value="GGDEF"/>
    <property type="match status" value="1"/>
</dbReference>